<dbReference type="EMBL" id="CAJNIZ010044452">
    <property type="protein sequence ID" value="CAE7689612.1"/>
    <property type="molecule type" value="Genomic_DNA"/>
</dbReference>
<evidence type="ECO:0000256" key="4">
    <source>
        <dbReference type="ARBA" id="ARBA00022989"/>
    </source>
</evidence>
<name>A0A812WL02_SYMPI</name>
<feature type="transmembrane region" description="Helical" evidence="7">
    <location>
        <begin position="254"/>
        <end position="281"/>
    </location>
</feature>
<dbReference type="AlphaFoldDB" id="A0A812WL02"/>
<evidence type="ECO:0000259" key="8">
    <source>
        <dbReference type="SMART" id="SM00642"/>
    </source>
</evidence>
<feature type="transmembrane region" description="Helical" evidence="7">
    <location>
        <begin position="108"/>
        <end position="128"/>
    </location>
</feature>
<comment type="subcellular location">
    <subcellularLocation>
        <location evidence="1">Membrane</location>
        <topology evidence="1">Multi-pass membrane protein</topology>
    </subcellularLocation>
</comment>
<evidence type="ECO:0000256" key="7">
    <source>
        <dbReference type="SAM" id="Phobius"/>
    </source>
</evidence>
<comment type="similarity">
    <text evidence="2">Belongs to the glycosyl hydrolase 13 family.</text>
</comment>
<evidence type="ECO:0000256" key="6">
    <source>
        <dbReference type="SAM" id="Coils"/>
    </source>
</evidence>
<reference evidence="9" key="1">
    <citation type="submission" date="2021-02" db="EMBL/GenBank/DDBJ databases">
        <authorList>
            <person name="Dougan E. K."/>
            <person name="Rhodes N."/>
            <person name="Thang M."/>
            <person name="Chan C."/>
        </authorList>
    </citation>
    <scope>NUCLEOTIDE SEQUENCE</scope>
</reference>
<feature type="transmembrane region" description="Helical" evidence="7">
    <location>
        <begin position="566"/>
        <end position="588"/>
    </location>
</feature>
<dbReference type="GO" id="GO:0016020">
    <property type="term" value="C:membrane"/>
    <property type="evidence" value="ECO:0007669"/>
    <property type="project" value="UniProtKB-SubCell"/>
</dbReference>
<dbReference type="PANTHER" id="PTHR43447">
    <property type="entry name" value="ALPHA-AMYLASE"/>
    <property type="match status" value="1"/>
</dbReference>
<dbReference type="InterPro" id="IPR005821">
    <property type="entry name" value="Ion_trans_dom"/>
</dbReference>
<keyword evidence="4 7" id="KW-1133">Transmembrane helix</keyword>
<dbReference type="InterPro" id="IPR006047">
    <property type="entry name" value="GH13_cat_dom"/>
</dbReference>
<dbReference type="Pfam" id="PF00128">
    <property type="entry name" value="Alpha-amylase"/>
    <property type="match status" value="1"/>
</dbReference>
<feature type="domain" description="Glycosyl hydrolase family 13 catalytic" evidence="8">
    <location>
        <begin position="657"/>
        <end position="903"/>
    </location>
</feature>
<protein>
    <submittedName>
        <fullName evidence="9">AMY1.6 protein</fullName>
    </submittedName>
</protein>
<evidence type="ECO:0000256" key="1">
    <source>
        <dbReference type="ARBA" id="ARBA00004141"/>
    </source>
</evidence>
<dbReference type="Gene3D" id="3.20.20.80">
    <property type="entry name" value="Glycosidases"/>
    <property type="match status" value="1"/>
</dbReference>
<accession>A0A812WL02</accession>
<keyword evidence="5 7" id="KW-0472">Membrane</keyword>
<feature type="transmembrane region" description="Helical" evidence="7">
    <location>
        <begin position="33"/>
        <end position="51"/>
    </location>
</feature>
<dbReference type="Gene3D" id="1.10.287.70">
    <property type="match status" value="1"/>
</dbReference>
<evidence type="ECO:0000256" key="5">
    <source>
        <dbReference type="ARBA" id="ARBA00023136"/>
    </source>
</evidence>
<evidence type="ECO:0000313" key="10">
    <source>
        <dbReference type="Proteomes" id="UP000649617"/>
    </source>
</evidence>
<feature type="coiled-coil region" evidence="6">
    <location>
        <begin position="602"/>
        <end position="639"/>
    </location>
</feature>
<dbReference type="SMART" id="SM00642">
    <property type="entry name" value="Aamy"/>
    <property type="match status" value="1"/>
</dbReference>
<comment type="caution">
    <text evidence="9">The sequence shown here is derived from an EMBL/GenBank/DDBJ whole genome shotgun (WGS) entry which is preliminary data.</text>
</comment>
<keyword evidence="10" id="KW-1185">Reference proteome</keyword>
<evidence type="ECO:0000256" key="2">
    <source>
        <dbReference type="ARBA" id="ARBA00008061"/>
    </source>
</evidence>
<dbReference type="Proteomes" id="UP000649617">
    <property type="component" value="Unassembled WGS sequence"/>
</dbReference>
<dbReference type="OrthoDB" id="421226at2759"/>
<feature type="transmembrane region" description="Helical" evidence="7">
    <location>
        <begin position="63"/>
        <end position="88"/>
    </location>
</feature>
<sequence length="905" mass="101678">MPGAEESASTLKMNEAIKDSSCLQRFVIPPGSTAQLFLSLISSFLIIWDLITIPLELFDLPDFYSFLVVFGKVSFGFWTVNIPLQFILGVEVQGKMEVRPPVLARLYLQSWFAMDVLVVSLDAVLILLEDREAGSLKSARLLRTLRLLRLVRLLRVARLQHQLTLLANRFLSANSFMVMKVVAGLCGILAVNHIIACIWYGLGSWSIDGRSWIVRMEMEQAGALDFYATSIHWALTQFTPATNNVAPENAVERIFAIIVILLAMGMFSSFISALTSTVSAYRNARMEQFNQQSMLLRFFTERNLSTDLYGKIREVIQKERHAGIRLKEDEVMLLQKVPEGLKFQLHEEMFLSHVGRLPFWPAWSHFEDQHFFRNLCHGAMTERVTTKGHDAFTPEGDCLEVCVLEAGCMSYEPAEGAHARRAREGSIFCMPALWAEWQYRGRLSARYGTCYHIGLDTAMFCRLAAQAGGPLWQFLQIFGFLLVSSIEALDEQGEIVTDLCLEEAKISELVSRTQRYSNSIHERGGLFHSASARGGVVSPQIPHILLQKVHDVRQSEVGDKKGDGTAAAAASALIAAAAVMVAAAVVVVNRMSRTASLMLVDMDELFAEAEAEESHVNELEELERERERLNAQQRRVASTTLIEEMAKITDYADPSHTVMLQGFNWESHKAGKGNWYGIVESKVDMFADMGITDIWLPPCSQSVAPQGYLPSQLFNLDASAYGKKAALKSLLSKLHSKGMRGVADIVINHRCGDKQDHEGRWNVFTSTGIESRQSFHGIMDWQGWAITLGDKFSDGTGERGPGHYDGKFDAAPDIDHGNKKVQNSIAVWLRWLRLDIGFDAWRFDFVKGYGAEFVGHYCKKSHPSWAVGELWLDMEYDHEGLKYNQDKHRQDTVNWINGTDKEHLG</sequence>
<dbReference type="Pfam" id="PF00520">
    <property type="entry name" value="Ion_trans"/>
    <property type="match status" value="1"/>
</dbReference>
<keyword evidence="6" id="KW-0175">Coiled coil</keyword>
<organism evidence="9 10">
    <name type="scientific">Symbiodinium pilosum</name>
    <name type="common">Dinoflagellate</name>
    <dbReference type="NCBI Taxonomy" id="2952"/>
    <lineage>
        <taxon>Eukaryota</taxon>
        <taxon>Sar</taxon>
        <taxon>Alveolata</taxon>
        <taxon>Dinophyceae</taxon>
        <taxon>Suessiales</taxon>
        <taxon>Symbiodiniaceae</taxon>
        <taxon>Symbiodinium</taxon>
    </lineage>
</organism>
<dbReference type="SUPFAM" id="SSF81324">
    <property type="entry name" value="Voltage-gated potassium channels"/>
    <property type="match status" value="1"/>
</dbReference>
<gene>
    <name evidence="9" type="primary">AMY1.6</name>
    <name evidence="9" type="ORF">SPIL2461_LOCUS19307</name>
</gene>
<dbReference type="SUPFAM" id="SSF51445">
    <property type="entry name" value="(Trans)glycosidases"/>
    <property type="match status" value="1"/>
</dbReference>
<dbReference type="InterPro" id="IPR017853">
    <property type="entry name" value="GH"/>
</dbReference>
<keyword evidence="3 7" id="KW-0812">Transmembrane</keyword>
<proteinExistence type="inferred from homology"/>
<feature type="transmembrane region" description="Helical" evidence="7">
    <location>
        <begin position="181"/>
        <end position="202"/>
    </location>
</feature>
<dbReference type="GO" id="GO:0005975">
    <property type="term" value="P:carbohydrate metabolic process"/>
    <property type="evidence" value="ECO:0007669"/>
    <property type="project" value="InterPro"/>
</dbReference>
<evidence type="ECO:0000313" key="9">
    <source>
        <dbReference type="EMBL" id="CAE7689612.1"/>
    </source>
</evidence>
<evidence type="ECO:0000256" key="3">
    <source>
        <dbReference type="ARBA" id="ARBA00022692"/>
    </source>
</evidence>
<dbReference type="GO" id="GO:0005216">
    <property type="term" value="F:monoatomic ion channel activity"/>
    <property type="evidence" value="ECO:0007669"/>
    <property type="project" value="InterPro"/>
</dbReference>